<dbReference type="InterPro" id="IPR009057">
    <property type="entry name" value="Homeodomain-like_sf"/>
</dbReference>
<name>A0ABQ0FTY6_APOSI</name>
<evidence type="ECO:0000256" key="1">
    <source>
        <dbReference type="ARBA" id="ARBA00023125"/>
    </source>
</evidence>
<dbReference type="GO" id="GO:0003677">
    <property type="term" value="F:DNA binding"/>
    <property type="evidence" value="ECO:0007669"/>
    <property type="project" value="UniProtKB-KW"/>
</dbReference>
<keyword evidence="3 4" id="KW-0539">Nucleus</keyword>
<dbReference type="Proteomes" id="UP001623349">
    <property type="component" value="Unassembled WGS sequence"/>
</dbReference>
<comment type="caution">
    <text evidence="8">The sequence shown here is derived from an EMBL/GenBank/DDBJ whole genome shotgun (WGS) entry which is preliminary data.</text>
</comment>
<feature type="domain" description="Homeobox" evidence="7">
    <location>
        <begin position="119"/>
        <end position="179"/>
    </location>
</feature>
<dbReference type="Gene3D" id="1.10.10.60">
    <property type="entry name" value="Homeodomain-like"/>
    <property type="match status" value="1"/>
</dbReference>
<dbReference type="PROSITE" id="PS50071">
    <property type="entry name" value="HOMEOBOX_2"/>
    <property type="match status" value="1"/>
</dbReference>
<keyword evidence="9" id="KW-1185">Reference proteome</keyword>
<evidence type="ECO:0000313" key="9">
    <source>
        <dbReference type="Proteomes" id="UP001623349"/>
    </source>
</evidence>
<evidence type="ECO:0000256" key="2">
    <source>
        <dbReference type="ARBA" id="ARBA00023155"/>
    </source>
</evidence>
<dbReference type="PANTHER" id="PTHR47465">
    <property type="entry name" value="MCG113260-RELATED-RELATED"/>
    <property type="match status" value="1"/>
</dbReference>
<evidence type="ECO:0000256" key="4">
    <source>
        <dbReference type="PROSITE-ProRule" id="PRU00108"/>
    </source>
</evidence>
<evidence type="ECO:0000259" key="7">
    <source>
        <dbReference type="PROSITE" id="PS50071"/>
    </source>
</evidence>
<protein>
    <submittedName>
        <fullName evidence="8">Reproductive homeobox 1</fullName>
    </submittedName>
</protein>
<dbReference type="SUPFAM" id="SSF46689">
    <property type="entry name" value="Homeodomain-like"/>
    <property type="match status" value="1"/>
</dbReference>
<dbReference type="Pfam" id="PF00046">
    <property type="entry name" value="Homeodomain"/>
    <property type="match status" value="1"/>
</dbReference>
<feature type="DNA-binding region" description="Homeobox" evidence="4">
    <location>
        <begin position="121"/>
        <end position="180"/>
    </location>
</feature>
<feature type="region of interest" description="Disordered" evidence="6">
    <location>
        <begin position="1"/>
        <end position="62"/>
    </location>
</feature>
<dbReference type="EMBL" id="BAAFST010000020">
    <property type="protein sequence ID" value="GAB1302714.1"/>
    <property type="molecule type" value="Genomic_DNA"/>
</dbReference>
<accession>A0ABQ0FTY6</accession>
<organism evidence="8 9">
    <name type="scientific">Apodemus speciosus</name>
    <name type="common">Large Japanese field mouse</name>
    <dbReference type="NCBI Taxonomy" id="105296"/>
    <lineage>
        <taxon>Eukaryota</taxon>
        <taxon>Metazoa</taxon>
        <taxon>Chordata</taxon>
        <taxon>Craniata</taxon>
        <taxon>Vertebrata</taxon>
        <taxon>Euteleostomi</taxon>
        <taxon>Mammalia</taxon>
        <taxon>Eutheria</taxon>
        <taxon>Euarchontoglires</taxon>
        <taxon>Glires</taxon>
        <taxon>Rodentia</taxon>
        <taxon>Myomorpha</taxon>
        <taxon>Muroidea</taxon>
        <taxon>Muridae</taxon>
        <taxon>Murinae</taxon>
        <taxon>Apodemus</taxon>
    </lineage>
</organism>
<dbReference type="SMART" id="SM00389">
    <property type="entry name" value="HOX"/>
    <property type="match status" value="1"/>
</dbReference>
<comment type="subcellular location">
    <subcellularLocation>
        <location evidence="4 5">Nucleus</location>
    </subcellularLocation>
</comment>
<gene>
    <name evidence="8" type="ORF">APTSU1_001795300</name>
</gene>
<dbReference type="PANTHER" id="PTHR47465:SF1">
    <property type="entry name" value="REPRODUCTIVE HOMEOBOX 1-RELATED"/>
    <property type="match status" value="1"/>
</dbReference>
<proteinExistence type="predicted"/>
<keyword evidence="1 4" id="KW-0238">DNA-binding</keyword>
<keyword evidence="2 4" id="KW-0371">Homeobox</keyword>
<dbReference type="InterPro" id="IPR001356">
    <property type="entry name" value="HD"/>
</dbReference>
<feature type="compositionally biased region" description="Basic residues" evidence="6">
    <location>
        <begin position="1"/>
        <end position="10"/>
    </location>
</feature>
<evidence type="ECO:0000256" key="6">
    <source>
        <dbReference type="SAM" id="MobiDB-lite"/>
    </source>
</evidence>
<sequence length="182" mass="20139">MDRHKIHHPFHVGPAEDEGNVRGARARMVSPPAGEGGNEGERGRGQPGSEAAAAEGEGAEEISAEGAAAGGDAGFMSHWDQEGLGAHRRHVWANVRQAPQPVFRCVRGTWGMQPGQRLKGKNGSSNRFAHWQLRELELVFQRTHYLSAGVRKRLAAYLGVCEAKVHNWFKKKRALYRKYHNS</sequence>
<evidence type="ECO:0000256" key="3">
    <source>
        <dbReference type="ARBA" id="ARBA00023242"/>
    </source>
</evidence>
<dbReference type="CDD" id="cd00086">
    <property type="entry name" value="homeodomain"/>
    <property type="match status" value="1"/>
</dbReference>
<reference evidence="8 9" key="1">
    <citation type="submission" date="2024-08" db="EMBL/GenBank/DDBJ databases">
        <title>The draft genome of Apodemus speciosus.</title>
        <authorList>
            <person name="Nabeshima K."/>
            <person name="Suzuki S."/>
            <person name="Onuma M."/>
        </authorList>
    </citation>
    <scope>NUCLEOTIDE SEQUENCE [LARGE SCALE GENOMIC DNA]</scope>
    <source>
        <strain evidence="8">IB14-021</strain>
    </source>
</reference>
<evidence type="ECO:0000313" key="8">
    <source>
        <dbReference type="EMBL" id="GAB1302714.1"/>
    </source>
</evidence>
<evidence type="ECO:0000256" key="5">
    <source>
        <dbReference type="RuleBase" id="RU000682"/>
    </source>
</evidence>